<evidence type="ECO:0000313" key="2">
    <source>
        <dbReference type="Proteomes" id="UP000308652"/>
    </source>
</evidence>
<sequence length="137" mass="15562">MCKALEKKEGVILDDEEDEYYELEDDELIPPYGWPSSPGRVFPVQQQYATEAQEAGKVTWVAFGGGGCHFGVVWTYLASYAFLVDYMHASIVWLYPRVLCVASRLYACQERATYSLDMAIMMAAVADALQQWTWIPE</sequence>
<evidence type="ECO:0000313" key="1">
    <source>
        <dbReference type="EMBL" id="TFK35391.1"/>
    </source>
</evidence>
<accession>A0A5C3M2W6</accession>
<proteinExistence type="predicted"/>
<dbReference type="EMBL" id="ML213622">
    <property type="protein sequence ID" value="TFK35391.1"/>
    <property type="molecule type" value="Genomic_DNA"/>
</dbReference>
<name>A0A5C3M2W6_9AGAR</name>
<organism evidence="1 2">
    <name type="scientific">Crucibulum laeve</name>
    <dbReference type="NCBI Taxonomy" id="68775"/>
    <lineage>
        <taxon>Eukaryota</taxon>
        <taxon>Fungi</taxon>
        <taxon>Dikarya</taxon>
        <taxon>Basidiomycota</taxon>
        <taxon>Agaricomycotina</taxon>
        <taxon>Agaricomycetes</taxon>
        <taxon>Agaricomycetidae</taxon>
        <taxon>Agaricales</taxon>
        <taxon>Agaricineae</taxon>
        <taxon>Nidulariaceae</taxon>
        <taxon>Crucibulum</taxon>
    </lineage>
</organism>
<dbReference type="AlphaFoldDB" id="A0A5C3M2W6"/>
<dbReference type="Proteomes" id="UP000308652">
    <property type="component" value="Unassembled WGS sequence"/>
</dbReference>
<reference evidence="1 2" key="1">
    <citation type="journal article" date="2019" name="Nat. Ecol. Evol.">
        <title>Megaphylogeny resolves global patterns of mushroom evolution.</title>
        <authorList>
            <person name="Varga T."/>
            <person name="Krizsan K."/>
            <person name="Foldi C."/>
            <person name="Dima B."/>
            <person name="Sanchez-Garcia M."/>
            <person name="Sanchez-Ramirez S."/>
            <person name="Szollosi G.J."/>
            <person name="Szarkandi J.G."/>
            <person name="Papp V."/>
            <person name="Albert L."/>
            <person name="Andreopoulos W."/>
            <person name="Angelini C."/>
            <person name="Antonin V."/>
            <person name="Barry K.W."/>
            <person name="Bougher N.L."/>
            <person name="Buchanan P."/>
            <person name="Buyck B."/>
            <person name="Bense V."/>
            <person name="Catcheside P."/>
            <person name="Chovatia M."/>
            <person name="Cooper J."/>
            <person name="Damon W."/>
            <person name="Desjardin D."/>
            <person name="Finy P."/>
            <person name="Geml J."/>
            <person name="Haridas S."/>
            <person name="Hughes K."/>
            <person name="Justo A."/>
            <person name="Karasinski D."/>
            <person name="Kautmanova I."/>
            <person name="Kiss B."/>
            <person name="Kocsube S."/>
            <person name="Kotiranta H."/>
            <person name="LaButti K.M."/>
            <person name="Lechner B.E."/>
            <person name="Liimatainen K."/>
            <person name="Lipzen A."/>
            <person name="Lukacs Z."/>
            <person name="Mihaltcheva S."/>
            <person name="Morgado L.N."/>
            <person name="Niskanen T."/>
            <person name="Noordeloos M.E."/>
            <person name="Ohm R.A."/>
            <person name="Ortiz-Santana B."/>
            <person name="Ovrebo C."/>
            <person name="Racz N."/>
            <person name="Riley R."/>
            <person name="Savchenko A."/>
            <person name="Shiryaev A."/>
            <person name="Soop K."/>
            <person name="Spirin V."/>
            <person name="Szebenyi C."/>
            <person name="Tomsovsky M."/>
            <person name="Tulloss R.E."/>
            <person name="Uehling J."/>
            <person name="Grigoriev I.V."/>
            <person name="Vagvolgyi C."/>
            <person name="Papp T."/>
            <person name="Martin F.M."/>
            <person name="Miettinen O."/>
            <person name="Hibbett D.S."/>
            <person name="Nagy L.G."/>
        </authorList>
    </citation>
    <scope>NUCLEOTIDE SEQUENCE [LARGE SCALE GENOMIC DNA]</scope>
    <source>
        <strain evidence="1 2">CBS 166.37</strain>
    </source>
</reference>
<gene>
    <name evidence="1" type="ORF">BDQ12DRAFT_668689</name>
</gene>
<keyword evidence="2" id="KW-1185">Reference proteome</keyword>
<protein>
    <submittedName>
        <fullName evidence="1">Uncharacterized protein</fullName>
    </submittedName>
</protein>